<keyword evidence="1" id="KW-0732">Signal</keyword>
<accession>A0A4C1WQD9</accession>
<evidence type="ECO:0000313" key="2">
    <source>
        <dbReference type="EMBL" id="GBP53511.1"/>
    </source>
</evidence>
<comment type="caution">
    <text evidence="2">The sequence shown here is derived from an EMBL/GenBank/DDBJ whole genome shotgun (WGS) entry which is preliminary data.</text>
</comment>
<evidence type="ECO:0000256" key="1">
    <source>
        <dbReference type="SAM" id="SignalP"/>
    </source>
</evidence>
<sequence length="97" mass="10515">MFFEIWSLSLLCWAVSAFPDGAPVDACVKDRPNQPNHGQARTQPLSTLPYRVAASSAIYRPNSVITGVRIQTAIEEYVYTHRASSFGGAPVSSDTVA</sequence>
<protein>
    <submittedName>
        <fullName evidence="2">Uncharacterized protein</fullName>
    </submittedName>
</protein>
<dbReference type="OrthoDB" id="2419613at2759"/>
<dbReference type="STRING" id="151549.A0A4C1WQD9"/>
<reference evidence="2 3" key="1">
    <citation type="journal article" date="2019" name="Commun. Biol.">
        <title>The bagworm genome reveals a unique fibroin gene that provides high tensile strength.</title>
        <authorList>
            <person name="Kono N."/>
            <person name="Nakamura H."/>
            <person name="Ohtoshi R."/>
            <person name="Tomita M."/>
            <person name="Numata K."/>
            <person name="Arakawa K."/>
        </authorList>
    </citation>
    <scope>NUCLEOTIDE SEQUENCE [LARGE SCALE GENOMIC DNA]</scope>
</reference>
<name>A0A4C1WQD9_EUMVA</name>
<feature type="signal peptide" evidence="1">
    <location>
        <begin position="1"/>
        <end position="17"/>
    </location>
</feature>
<feature type="chain" id="PRO_5020039730" evidence="1">
    <location>
        <begin position="18"/>
        <end position="97"/>
    </location>
</feature>
<keyword evidence="3" id="KW-1185">Reference proteome</keyword>
<evidence type="ECO:0000313" key="3">
    <source>
        <dbReference type="Proteomes" id="UP000299102"/>
    </source>
</evidence>
<gene>
    <name evidence="2" type="ORF">EVAR_45384_1</name>
</gene>
<dbReference type="EMBL" id="BGZK01000627">
    <property type="protein sequence ID" value="GBP53511.1"/>
    <property type="molecule type" value="Genomic_DNA"/>
</dbReference>
<dbReference type="Proteomes" id="UP000299102">
    <property type="component" value="Unassembled WGS sequence"/>
</dbReference>
<proteinExistence type="predicted"/>
<organism evidence="2 3">
    <name type="scientific">Eumeta variegata</name>
    <name type="common">Bagworm moth</name>
    <name type="synonym">Eumeta japonica</name>
    <dbReference type="NCBI Taxonomy" id="151549"/>
    <lineage>
        <taxon>Eukaryota</taxon>
        <taxon>Metazoa</taxon>
        <taxon>Ecdysozoa</taxon>
        <taxon>Arthropoda</taxon>
        <taxon>Hexapoda</taxon>
        <taxon>Insecta</taxon>
        <taxon>Pterygota</taxon>
        <taxon>Neoptera</taxon>
        <taxon>Endopterygota</taxon>
        <taxon>Lepidoptera</taxon>
        <taxon>Glossata</taxon>
        <taxon>Ditrysia</taxon>
        <taxon>Tineoidea</taxon>
        <taxon>Psychidae</taxon>
        <taxon>Oiketicinae</taxon>
        <taxon>Eumeta</taxon>
    </lineage>
</organism>
<dbReference type="AlphaFoldDB" id="A0A4C1WQD9"/>